<sequence>MHTINCSLKKAVNVKRARPMKSHAQVRADDRTKLINDYTSYSDEEVTMLAQKLTTLSPNSDEYMDEISNFSSILKNSTSSQINILKSIHFDEYLLSIIKMNPQPFILQRCMSCVFVWINKSHNKDVIFNTPEFALICSSIILSPTQTDQRTCMLALAVLKTICSYSTVNIHALTENQIIPQIVLFYLNCQEVLIRRELLCLLYFIVKSKQIAFEIISECGKIFTEVVSNPYDPNLDTILALASAFASCGDTFCLIICDCLPLSNLFSSFENLSNDEQAGFLRLLISVFDSSNEVGINILVDIFNWEIVPIILSRPNNEILKEYFIGILCSSFPKSIQMIIQALKNNIFSLLLEWITGDQFKIQSHSLIAVLRSIRFGMPIVGEILLNNNILNIIILFLDSNSKILIREICETSQTLAAYFAATGKLKITEVLERACIPMLLEEIENSDDEPLSEDLIEMIKDSLQEIQDDQLWKSI</sequence>
<protein>
    <submittedName>
        <fullName evidence="1">Uncharacterized protein</fullName>
    </submittedName>
</protein>
<reference evidence="1" key="1">
    <citation type="submission" date="2016-10" db="EMBL/GenBank/DDBJ databases">
        <authorList>
            <person name="Benchimol M."/>
            <person name="Almeida L.G."/>
            <person name="Vasconcelos A.T."/>
            <person name="Perreira-Neves A."/>
            <person name="Rosa I.A."/>
            <person name="Tasca T."/>
            <person name="Bogo M.R."/>
            <person name="de Souza W."/>
        </authorList>
    </citation>
    <scope>NUCLEOTIDE SEQUENCE [LARGE SCALE GENOMIC DNA]</scope>
    <source>
        <strain evidence="1">K</strain>
    </source>
</reference>
<evidence type="ECO:0000313" key="1">
    <source>
        <dbReference type="EMBL" id="OHS95128.1"/>
    </source>
</evidence>
<dbReference type="Gene3D" id="1.25.10.10">
    <property type="entry name" value="Leucine-rich Repeat Variant"/>
    <property type="match status" value="1"/>
</dbReference>
<keyword evidence="2" id="KW-1185">Reference proteome</keyword>
<evidence type="ECO:0000313" key="2">
    <source>
        <dbReference type="Proteomes" id="UP000179807"/>
    </source>
</evidence>
<dbReference type="GeneID" id="94846880"/>
<gene>
    <name evidence="1" type="ORF">TRFO_38647</name>
</gene>
<dbReference type="VEuPathDB" id="TrichDB:TRFO_38647"/>
<comment type="caution">
    <text evidence="1">The sequence shown here is derived from an EMBL/GenBank/DDBJ whole genome shotgun (WGS) entry which is preliminary data.</text>
</comment>
<dbReference type="InterPro" id="IPR011989">
    <property type="entry name" value="ARM-like"/>
</dbReference>
<name>A0A1J4J7L2_9EUKA</name>
<organism evidence="1 2">
    <name type="scientific">Tritrichomonas foetus</name>
    <dbReference type="NCBI Taxonomy" id="1144522"/>
    <lineage>
        <taxon>Eukaryota</taxon>
        <taxon>Metamonada</taxon>
        <taxon>Parabasalia</taxon>
        <taxon>Tritrichomonadida</taxon>
        <taxon>Tritrichomonadidae</taxon>
        <taxon>Tritrichomonas</taxon>
    </lineage>
</organism>
<proteinExistence type="predicted"/>
<dbReference type="RefSeq" id="XP_068348265.1">
    <property type="nucleotide sequence ID" value="XM_068512176.1"/>
</dbReference>
<dbReference type="EMBL" id="MLAK01001261">
    <property type="protein sequence ID" value="OHS95128.1"/>
    <property type="molecule type" value="Genomic_DNA"/>
</dbReference>
<dbReference type="InterPro" id="IPR016024">
    <property type="entry name" value="ARM-type_fold"/>
</dbReference>
<dbReference type="AlphaFoldDB" id="A0A1J4J7L2"/>
<dbReference type="SUPFAM" id="SSF48371">
    <property type="entry name" value="ARM repeat"/>
    <property type="match status" value="1"/>
</dbReference>
<dbReference type="Proteomes" id="UP000179807">
    <property type="component" value="Unassembled WGS sequence"/>
</dbReference>
<accession>A0A1J4J7L2</accession>